<evidence type="ECO:0000313" key="2">
    <source>
        <dbReference type="EMBL" id="MBB5190148.1"/>
    </source>
</evidence>
<dbReference type="PANTHER" id="PTHR33525:SF3">
    <property type="entry name" value="RIBONUCLEASE Y"/>
    <property type="match status" value="1"/>
</dbReference>
<gene>
    <name evidence="2" type="ORF">HNQ50_000870</name>
</gene>
<dbReference type="InterPro" id="IPR013976">
    <property type="entry name" value="HDOD"/>
</dbReference>
<dbReference type="Proteomes" id="UP000543030">
    <property type="component" value="Unassembled WGS sequence"/>
</dbReference>
<dbReference type="PANTHER" id="PTHR33525">
    <property type="match status" value="1"/>
</dbReference>
<dbReference type="SUPFAM" id="SSF109604">
    <property type="entry name" value="HD-domain/PDEase-like"/>
    <property type="match status" value="1"/>
</dbReference>
<dbReference type="EMBL" id="JACHHN010000002">
    <property type="protein sequence ID" value="MBB5190148.1"/>
    <property type="molecule type" value="Genomic_DNA"/>
</dbReference>
<sequence>MTTEHQAPDISGTKLNEQRFHILEQIAQEMGGNIVFPVCFEITAKISLVMRSKAPTIQKIAIEIQKDPLVTTKVLKLANSVTYNPNGSTVTDLNQALMRIGMQATRSLALACAMEQMSQSKAVSPFEAFSREILTHSLKAAAIARVLAQKLAPHLNADTALLAGLVHDLGAFYILHHAVRYPELVERPDTVQYLVAQWHESIGVILLDALGLPEEVVEAAADHDFPRTTPVDQLRSLADLVYVANLWAGGLNEAQKLDAPQIAEPPELANPRFVALQADFDTAINDFLSTW</sequence>
<protein>
    <submittedName>
        <fullName evidence="2">Putative nucleotidyltransferase with HDIG domain</fullName>
    </submittedName>
</protein>
<feature type="domain" description="HDOD" evidence="1">
    <location>
        <begin position="36"/>
        <end position="226"/>
    </location>
</feature>
<dbReference type="InterPro" id="IPR052340">
    <property type="entry name" value="RNase_Y/CdgJ"/>
</dbReference>
<name>A0A840RC92_9NEIS</name>
<dbReference type="PROSITE" id="PS51833">
    <property type="entry name" value="HDOD"/>
    <property type="match status" value="1"/>
</dbReference>
<dbReference type="InterPro" id="IPR003607">
    <property type="entry name" value="HD/PDEase_dom"/>
</dbReference>
<keyword evidence="3" id="KW-1185">Reference proteome</keyword>
<comment type="caution">
    <text evidence="2">The sequence shown here is derived from an EMBL/GenBank/DDBJ whole genome shotgun (WGS) entry which is preliminary data.</text>
</comment>
<evidence type="ECO:0000313" key="3">
    <source>
        <dbReference type="Proteomes" id="UP000543030"/>
    </source>
</evidence>
<reference evidence="2 3" key="1">
    <citation type="submission" date="2020-08" db="EMBL/GenBank/DDBJ databases">
        <title>Genomic Encyclopedia of Type Strains, Phase IV (KMG-IV): sequencing the most valuable type-strain genomes for metagenomic binning, comparative biology and taxonomic classification.</title>
        <authorList>
            <person name="Goeker M."/>
        </authorList>
    </citation>
    <scope>NUCLEOTIDE SEQUENCE [LARGE SCALE GENOMIC DNA]</scope>
    <source>
        <strain evidence="2 3">DSM 18233</strain>
    </source>
</reference>
<dbReference type="RefSeq" id="WP_184097966.1">
    <property type="nucleotide sequence ID" value="NZ_JACHHN010000002.1"/>
</dbReference>
<accession>A0A840RC92</accession>
<dbReference type="CDD" id="cd00077">
    <property type="entry name" value="HDc"/>
    <property type="match status" value="1"/>
</dbReference>
<dbReference type="AlphaFoldDB" id="A0A840RC92"/>
<organism evidence="2 3">
    <name type="scientific">Silvimonas terrae</name>
    <dbReference type="NCBI Taxonomy" id="300266"/>
    <lineage>
        <taxon>Bacteria</taxon>
        <taxon>Pseudomonadati</taxon>
        <taxon>Pseudomonadota</taxon>
        <taxon>Betaproteobacteria</taxon>
        <taxon>Neisseriales</taxon>
        <taxon>Chitinibacteraceae</taxon>
        <taxon>Silvimonas</taxon>
    </lineage>
</organism>
<dbReference type="GO" id="GO:0016740">
    <property type="term" value="F:transferase activity"/>
    <property type="evidence" value="ECO:0007669"/>
    <property type="project" value="UniProtKB-KW"/>
</dbReference>
<dbReference type="NCBIfam" id="TIGR00277">
    <property type="entry name" value="HDIG"/>
    <property type="match status" value="1"/>
</dbReference>
<dbReference type="Gene3D" id="1.10.3210.10">
    <property type="entry name" value="Hypothetical protein af1432"/>
    <property type="match status" value="1"/>
</dbReference>
<keyword evidence="2" id="KW-0808">Transferase</keyword>
<evidence type="ECO:0000259" key="1">
    <source>
        <dbReference type="PROSITE" id="PS51833"/>
    </source>
</evidence>
<proteinExistence type="predicted"/>
<dbReference type="Pfam" id="PF08668">
    <property type="entry name" value="HDOD"/>
    <property type="match status" value="1"/>
</dbReference>
<dbReference type="InterPro" id="IPR006675">
    <property type="entry name" value="HDIG_dom"/>
</dbReference>